<dbReference type="EMBL" id="KN824846">
    <property type="protein sequence ID" value="KIK99929.1"/>
    <property type="molecule type" value="Genomic_DNA"/>
</dbReference>
<gene>
    <name evidence="2" type="ORF">PAXRUDRAFT_404775</name>
</gene>
<dbReference type="AlphaFoldDB" id="A0A0D0EA32"/>
<dbReference type="InterPro" id="IPR009027">
    <property type="entry name" value="Ribosomal_bL9/RNase_H1_N"/>
</dbReference>
<dbReference type="Proteomes" id="UP000054538">
    <property type="component" value="Unassembled WGS sequence"/>
</dbReference>
<evidence type="ECO:0000313" key="2">
    <source>
        <dbReference type="EMBL" id="KIK99929.1"/>
    </source>
</evidence>
<keyword evidence="3" id="KW-1185">Reference proteome</keyword>
<organism evidence="2 3">
    <name type="scientific">Paxillus rubicundulus Ve08.2h10</name>
    <dbReference type="NCBI Taxonomy" id="930991"/>
    <lineage>
        <taxon>Eukaryota</taxon>
        <taxon>Fungi</taxon>
        <taxon>Dikarya</taxon>
        <taxon>Basidiomycota</taxon>
        <taxon>Agaricomycotina</taxon>
        <taxon>Agaricomycetes</taxon>
        <taxon>Agaricomycetidae</taxon>
        <taxon>Boletales</taxon>
        <taxon>Paxilineae</taxon>
        <taxon>Paxillaceae</taxon>
        <taxon>Paxillus</taxon>
    </lineage>
</organism>
<reference evidence="2 3" key="1">
    <citation type="submission" date="2014-04" db="EMBL/GenBank/DDBJ databases">
        <authorList>
            <consortium name="DOE Joint Genome Institute"/>
            <person name="Kuo A."/>
            <person name="Kohler A."/>
            <person name="Jargeat P."/>
            <person name="Nagy L.G."/>
            <person name="Floudas D."/>
            <person name="Copeland A."/>
            <person name="Barry K.W."/>
            <person name="Cichocki N."/>
            <person name="Veneault-Fourrey C."/>
            <person name="LaButti K."/>
            <person name="Lindquist E.A."/>
            <person name="Lipzen A."/>
            <person name="Lundell T."/>
            <person name="Morin E."/>
            <person name="Murat C."/>
            <person name="Sun H."/>
            <person name="Tunlid A."/>
            <person name="Henrissat B."/>
            <person name="Grigoriev I.V."/>
            <person name="Hibbett D.S."/>
            <person name="Martin F."/>
            <person name="Nordberg H.P."/>
            <person name="Cantor M.N."/>
            <person name="Hua S.X."/>
        </authorList>
    </citation>
    <scope>NUCLEOTIDE SEQUENCE [LARGE SCALE GENOMIC DNA]</scope>
    <source>
        <strain evidence="2 3">Ve08.2h10</strain>
    </source>
</reference>
<evidence type="ECO:0000313" key="3">
    <source>
        <dbReference type="Proteomes" id="UP000054538"/>
    </source>
</evidence>
<name>A0A0D0EA32_9AGAM</name>
<proteinExistence type="predicted"/>
<sequence length="189" mass="20499">MSNTRRYYAVRIGREGPRIYDTYTEFAAATLGLSGSSGKGFDSIHDAQKWLTEYQYHFGSGSPLTTIHTRTDISVSLNISAAIAVNEGAASSSTSTTSTTTTLATANHPWQQGSAQNNSAFDVRGSPHQGYEKQRFDQIQIPPPPVVEPEIELSDEQRDILAMIRAGRNVFFTGPAGGVPSNVYSTVDH</sequence>
<reference evidence="3" key="2">
    <citation type="submission" date="2015-01" db="EMBL/GenBank/DDBJ databases">
        <title>Evolutionary Origins and Diversification of the Mycorrhizal Mutualists.</title>
        <authorList>
            <consortium name="DOE Joint Genome Institute"/>
            <consortium name="Mycorrhizal Genomics Consortium"/>
            <person name="Kohler A."/>
            <person name="Kuo A."/>
            <person name="Nagy L.G."/>
            <person name="Floudas D."/>
            <person name="Copeland A."/>
            <person name="Barry K.W."/>
            <person name="Cichocki N."/>
            <person name="Veneault-Fourrey C."/>
            <person name="LaButti K."/>
            <person name="Lindquist E.A."/>
            <person name="Lipzen A."/>
            <person name="Lundell T."/>
            <person name="Morin E."/>
            <person name="Murat C."/>
            <person name="Riley R."/>
            <person name="Ohm R."/>
            <person name="Sun H."/>
            <person name="Tunlid A."/>
            <person name="Henrissat B."/>
            <person name="Grigoriev I.V."/>
            <person name="Hibbett D.S."/>
            <person name="Martin F."/>
        </authorList>
    </citation>
    <scope>NUCLEOTIDE SEQUENCE [LARGE SCALE GENOMIC DNA]</scope>
    <source>
        <strain evidence="3">Ve08.2h10</strain>
    </source>
</reference>
<dbReference type="HOGENOM" id="CLU_1518789_0_0_1"/>
<accession>A0A0D0EA32</accession>
<protein>
    <recommendedName>
        <fullName evidence="1">Ribonuclease H1 N-terminal domain-containing protein</fullName>
    </recommendedName>
</protein>
<dbReference type="SUPFAM" id="SSF55658">
    <property type="entry name" value="L9 N-domain-like"/>
    <property type="match status" value="1"/>
</dbReference>
<feature type="domain" description="Ribonuclease H1 N-terminal" evidence="1">
    <location>
        <begin position="6"/>
        <end position="50"/>
    </location>
</feature>
<dbReference type="InParanoid" id="A0A0D0EA32"/>
<dbReference type="OrthoDB" id="432234at2759"/>
<dbReference type="InterPro" id="IPR037056">
    <property type="entry name" value="RNase_H1_N_sf"/>
</dbReference>
<dbReference type="Pfam" id="PF01693">
    <property type="entry name" value="Cauli_VI"/>
    <property type="match status" value="1"/>
</dbReference>
<dbReference type="STRING" id="930991.A0A0D0EA32"/>
<evidence type="ECO:0000259" key="1">
    <source>
        <dbReference type="Pfam" id="PF01693"/>
    </source>
</evidence>
<dbReference type="Gene3D" id="3.40.970.10">
    <property type="entry name" value="Ribonuclease H1, N-terminal domain"/>
    <property type="match status" value="1"/>
</dbReference>
<dbReference type="InterPro" id="IPR011320">
    <property type="entry name" value="RNase_H1_N"/>
</dbReference>